<name>A0A1W6LPH9_9BACT</name>
<evidence type="ECO:0000313" key="1">
    <source>
        <dbReference type="EMBL" id="ARN57689.1"/>
    </source>
</evidence>
<dbReference type="Proteomes" id="UP000193334">
    <property type="component" value="Chromosome"/>
</dbReference>
<evidence type="ECO:0000313" key="2">
    <source>
        <dbReference type="Proteomes" id="UP000193334"/>
    </source>
</evidence>
<reference evidence="2" key="1">
    <citation type="submission" date="2017-04" db="EMBL/GenBank/DDBJ databases">
        <title>Comparative genomics and description of representatives of a novel lineage of planctomycetes thriving in anoxic sediments.</title>
        <authorList>
            <person name="Spring S."/>
            <person name="Bunk B."/>
            <person name="Sproer C."/>
        </authorList>
    </citation>
    <scope>NUCLEOTIDE SEQUENCE [LARGE SCALE GENOMIC DNA]</scope>
    <source>
        <strain evidence="2">ST-PulAB-D4</strain>
    </source>
</reference>
<dbReference type="STRING" id="1941349.STSP1_02110"/>
<dbReference type="EMBL" id="CP021023">
    <property type="protein sequence ID" value="ARN57689.1"/>
    <property type="molecule type" value="Genomic_DNA"/>
</dbReference>
<accession>A0A1W6LPH9</accession>
<keyword evidence="2" id="KW-1185">Reference proteome</keyword>
<protein>
    <submittedName>
        <fullName evidence="1">Uncharacterized protein</fullName>
    </submittedName>
</protein>
<gene>
    <name evidence="1" type="ORF">STSP1_02110</name>
</gene>
<dbReference type="KEGG" id="pbp:STSP1_02110"/>
<organism evidence="1 2">
    <name type="scientific">Sedimentisphaera salicampi</name>
    <dbReference type="NCBI Taxonomy" id="1941349"/>
    <lineage>
        <taxon>Bacteria</taxon>
        <taxon>Pseudomonadati</taxon>
        <taxon>Planctomycetota</taxon>
        <taxon>Phycisphaerae</taxon>
        <taxon>Sedimentisphaerales</taxon>
        <taxon>Sedimentisphaeraceae</taxon>
        <taxon>Sedimentisphaera</taxon>
    </lineage>
</organism>
<sequence>MKTKSIKTYKIQMLLLVGIMFIFSNAQGFVHCKSHDGHSKVEFTVNNSCSISNTVISITKPHSYSIQPYSYSNSSCGPCVDTQIFKKYINTSEKDNQVKSITSALPVSLAPTLRNFSFSKFQLTSEFSSSVNPSLTFLRKIIILA</sequence>
<dbReference type="AlphaFoldDB" id="A0A1W6LPH9"/>
<proteinExistence type="predicted"/>